<proteinExistence type="inferred from homology"/>
<evidence type="ECO:0000256" key="2">
    <source>
        <dbReference type="ARBA" id="ARBA00009794"/>
    </source>
</evidence>
<dbReference type="Pfam" id="PF21192">
    <property type="entry name" value="OB_NMD3"/>
    <property type="match status" value="1"/>
</dbReference>
<gene>
    <name evidence="12" type="primary">106084106</name>
</gene>
<evidence type="ECO:0000256" key="6">
    <source>
        <dbReference type="ARBA" id="ARBA00022927"/>
    </source>
</evidence>
<sequence>MEYVDFTAAGNAGASASTSNSQTTMVLCCECGVVIQPNPSNMCVTCLRNHVDITEGIPKQAVLHFCRNCERYLQPPGEWIQAALESRELLALCLKKLKGLKDVKLVDAGFVWTEAHSKRIKLKLTVHGEVSGGTVLQQVFIVEFTVQNQMCDDCHRTEAKDFWRCMVQVRQRAENKKTFYYLEQLILKHKAHENTLGIKPMHGGLDFYYASENHARKMVDFLQTMVPVKVTSSKRLISHDIHSNNFNYKYTWSVEIAPLSKDSAVCLPKKLRQQLGNLSPISLVHKVTSGIHLIDPLTAQIAELSGQVFYRAPFEAICNPKQLVEYVVMDVEIIMDKDRKYYPGQGQLSFRHVLCDIWVVRACELGINDNPIHTRSHLGHILKVGDSALGYNLGEANINNPEYDKLNAEQIPDVVLVRKCYTDRNTRSNQRLWKLRHLADEATDERSKHDYHEFLEDLEEDPDYRKQVNIYRDTKKQLPVDGGDTLGFNDNVPRVTLAEMLEDLTLECADDEMGDIEENADEPQL</sequence>
<dbReference type="InterPro" id="IPR048899">
    <property type="entry name" value="NMD_SH3"/>
</dbReference>
<reference evidence="12" key="1">
    <citation type="submission" date="2020-05" db="UniProtKB">
        <authorList>
            <consortium name="EnsemblMetazoa"/>
        </authorList>
    </citation>
    <scope>IDENTIFICATION</scope>
    <source>
        <strain evidence="12">USDA</strain>
    </source>
</reference>
<evidence type="ECO:0000259" key="11">
    <source>
        <dbReference type="Pfam" id="PF21193"/>
    </source>
</evidence>
<feature type="domain" description="Nmd3 N-terminal" evidence="9">
    <location>
        <begin position="28"/>
        <end position="256"/>
    </location>
</feature>
<evidence type="ECO:0000256" key="5">
    <source>
        <dbReference type="ARBA" id="ARBA00022490"/>
    </source>
</evidence>
<dbReference type="STRING" id="35570.A0A1I8PHD5"/>
<dbReference type="GO" id="GO:0000055">
    <property type="term" value="P:ribosomal large subunit export from nucleus"/>
    <property type="evidence" value="ECO:0007669"/>
    <property type="project" value="TreeGrafter"/>
</dbReference>
<keyword evidence="13" id="KW-1185">Reference proteome</keyword>
<evidence type="ECO:0000259" key="9">
    <source>
        <dbReference type="Pfam" id="PF04981"/>
    </source>
</evidence>
<name>A0A1I8PHD5_STOCA</name>
<keyword evidence="7 8" id="KW-0539">Nucleus</keyword>
<dbReference type="GO" id="GO:0015031">
    <property type="term" value="P:protein transport"/>
    <property type="evidence" value="ECO:0007669"/>
    <property type="project" value="UniProtKB-KW"/>
</dbReference>
<evidence type="ECO:0000259" key="10">
    <source>
        <dbReference type="Pfam" id="PF21192"/>
    </source>
</evidence>
<dbReference type="Proteomes" id="UP000095300">
    <property type="component" value="Unassembled WGS sequence"/>
</dbReference>
<feature type="domain" description="60S ribosomal export protein NMD3 OB-fold" evidence="10">
    <location>
        <begin position="323"/>
        <end position="419"/>
    </location>
</feature>
<evidence type="ECO:0000313" key="12">
    <source>
        <dbReference type="EnsemblMetazoa" id="SCAU008049-PA"/>
    </source>
</evidence>
<dbReference type="PANTHER" id="PTHR12746">
    <property type="entry name" value="NONSENSE-MEDIATED MRNA DECAY PROTEIN 3"/>
    <property type="match status" value="1"/>
</dbReference>
<protein>
    <recommendedName>
        <fullName evidence="3 8">60S ribosomal export protein NMD3</fullName>
    </recommendedName>
</protein>
<accession>A0A1I8PHD5</accession>
<dbReference type="Pfam" id="PF04981">
    <property type="entry name" value="NMD3"/>
    <property type="match status" value="1"/>
</dbReference>
<dbReference type="OrthoDB" id="203821at2759"/>
<dbReference type="KEGG" id="scac:106084106"/>
<dbReference type="PANTHER" id="PTHR12746:SF2">
    <property type="entry name" value="60S RIBOSOMAL EXPORT PROTEIN NMD3"/>
    <property type="match status" value="1"/>
</dbReference>
<dbReference type="GO" id="GO:0043023">
    <property type="term" value="F:ribosomal large subunit binding"/>
    <property type="evidence" value="ECO:0007669"/>
    <property type="project" value="InterPro"/>
</dbReference>
<dbReference type="VEuPathDB" id="VectorBase:SCAU008049"/>
<dbReference type="GO" id="GO:0005634">
    <property type="term" value="C:nucleus"/>
    <property type="evidence" value="ECO:0007669"/>
    <property type="project" value="UniProtKB-SubCell"/>
</dbReference>
<dbReference type="EnsemblMetazoa" id="SCAU008049-RA">
    <property type="protein sequence ID" value="SCAU008049-PA"/>
    <property type="gene ID" value="SCAU008049"/>
</dbReference>
<keyword evidence="4 8" id="KW-0813">Transport</keyword>
<dbReference type="InterPro" id="IPR048898">
    <property type="entry name" value="OB_NMD3"/>
</dbReference>
<dbReference type="GO" id="GO:0005737">
    <property type="term" value="C:cytoplasm"/>
    <property type="evidence" value="ECO:0007669"/>
    <property type="project" value="UniProtKB-SubCell"/>
</dbReference>
<organism evidence="12 13">
    <name type="scientific">Stomoxys calcitrans</name>
    <name type="common">Stable fly</name>
    <name type="synonym">Conops calcitrans</name>
    <dbReference type="NCBI Taxonomy" id="35570"/>
    <lineage>
        <taxon>Eukaryota</taxon>
        <taxon>Metazoa</taxon>
        <taxon>Ecdysozoa</taxon>
        <taxon>Arthropoda</taxon>
        <taxon>Hexapoda</taxon>
        <taxon>Insecta</taxon>
        <taxon>Pterygota</taxon>
        <taxon>Neoptera</taxon>
        <taxon>Endopterygota</taxon>
        <taxon>Diptera</taxon>
        <taxon>Brachycera</taxon>
        <taxon>Muscomorpha</taxon>
        <taxon>Muscoidea</taxon>
        <taxon>Muscidae</taxon>
        <taxon>Stomoxys</taxon>
    </lineage>
</organism>
<dbReference type="AlphaFoldDB" id="A0A1I8PHD5"/>
<evidence type="ECO:0000256" key="4">
    <source>
        <dbReference type="ARBA" id="ARBA00022448"/>
    </source>
</evidence>
<evidence type="ECO:0000256" key="8">
    <source>
        <dbReference type="RuleBase" id="RU364108"/>
    </source>
</evidence>
<keyword evidence="6 8" id="KW-0653">Protein transport</keyword>
<dbReference type="InterPro" id="IPR039768">
    <property type="entry name" value="Nmd3"/>
</dbReference>
<dbReference type="Pfam" id="PF21193">
    <property type="entry name" value="NMD_SH3"/>
    <property type="match status" value="1"/>
</dbReference>
<evidence type="ECO:0000256" key="3">
    <source>
        <dbReference type="ARBA" id="ARBA00017035"/>
    </source>
</evidence>
<comment type="subcellular location">
    <subcellularLocation>
        <location evidence="8">Cytoplasm</location>
    </subcellularLocation>
    <subcellularLocation>
        <location evidence="8">Nucleus</location>
    </subcellularLocation>
</comment>
<evidence type="ECO:0000256" key="7">
    <source>
        <dbReference type="ARBA" id="ARBA00023242"/>
    </source>
</evidence>
<dbReference type="InterPro" id="IPR007064">
    <property type="entry name" value="Nmd3_N"/>
</dbReference>
<evidence type="ECO:0000313" key="13">
    <source>
        <dbReference type="Proteomes" id="UP000095300"/>
    </source>
</evidence>
<feature type="domain" description="60S ribosomal export protein NMD3 SH3" evidence="11">
    <location>
        <begin position="261"/>
        <end position="306"/>
    </location>
</feature>
<comment type="function">
    <text evidence="1 8">Acts as an adapter for the XPO1/CRM1-mediated export of the 60S ribosomal subunit.</text>
</comment>
<evidence type="ECO:0000256" key="1">
    <source>
        <dbReference type="ARBA" id="ARBA00002269"/>
    </source>
</evidence>
<comment type="similarity">
    <text evidence="2 8">Belongs to the NMD3 family.</text>
</comment>
<keyword evidence="5 8" id="KW-0963">Cytoplasm</keyword>